<evidence type="ECO:0000256" key="2">
    <source>
        <dbReference type="ARBA" id="ARBA00006402"/>
    </source>
</evidence>
<dbReference type="SUPFAM" id="SSF52172">
    <property type="entry name" value="CheY-like"/>
    <property type="match status" value="1"/>
</dbReference>
<gene>
    <name evidence="13" type="ORF">ENQ20_03020</name>
</gene>
<dbReference type="FunFam" id="3.30.565.10:FF:000010">
    <property type="entry name" value="Sensor histidine kinase RcsC"/>
    <property type="match status" value="1"/>
</dbReference>
<dbReference type="Gene3D" id="1.10.287.130">
    <property type="match status" value="1"/>
</dbReference>
<keyword evidence="10" id="KW-0175">Coiled coil</keyword>
<evidence type="ECO:0000256" key="3">
    <source>
        <dbReference type="ARBA" id="ARBA00012438"/>
    </source>
</evidence>
<dbReference type="InterPro" id="IPR003594">
    <property type="entry name" value="HATPase_dom"/>
</dbReference>
<organism evidence="13">
    <name type="scientific">Caldilinea aerophila</name>
    <dbReference type="NCBI Taxonomy" id="133453"/>
    <lineage>
        <taxon>Bacteria</taxon>
        <taxon>Bacillati</taxon>
        <taxon>Chloroflexota</taxon>
        <taxon>Caldilineae</taxon>
        <taxon>Caldilineales</taxon>
        <taxon>Caldilineaceae</taxon>
        <taxon>Caldilinea</taxon>
    </lineage>
</organism>
<comment type="caution">
    <text evidence="13">The sequence shown here is derived from an EMBL/GenBank/DDBJ whole genome shotgun (WGS) entry which is preliminary data.</text>
</comment>
<feature type="domain" description="Histidine kinase" evidence="11">
    <location>
        <begin position="219"/>
        <end position="438"/>
    </location>
</feature>
<feature type="coiled-coil region" evidence="10">
    <location>
        <begin position="160"/>
        <end position="219"/>
    </location>
</feature>
<accession>A0A7C1JIM8</accession>
<evidence type="ECO:0000256" key="9">
    <source>
        <dbReference type="PROSITE-ProRule" id="PRU00169"/>
    </source>
</evidence>
<dbReference type="EMBL" id="DSMG01000038">
    <property type="protein sequence ID" value="HDX30446.1"/>
    <property type="molecule type" value="Genomic_DNA"/>
</dbReference>
<dbReference type="Gene3D" id="3.30.450.40">
    <property type="match status" value="1"/>
</dbReference>
<keyword evidence="7" id="KW-0902">Two-component regulatory system</keyword>
<dbReference type="PROSITE" id="PS50110">
    <property type="entry name" value="RESPONSE_REGULATORY"/>
    <property type="match status" value="1"/>
</dbReference>
<dbReference type="CDD" id="cd16922">
    <property type="entry name" value="HATPase_EvgS-ArcB-TorS-like"/>
    <property type="match status" value="1"/>
</dbReference>
<dbReference type="InterPro" id="IPR003018">
    <property type="entry name" value="GAF"/>
</dbReference>
<dbReference type="InterPro" id="IPR036890">
    <property type="entry name" value="HATPase_C_sf"/>
</dbReference>
<evidence type="ECO:0000256" key="6">
    <source>
        <dbReference type="ARBA" id="ARBA00022777"/>
    </source>
</evidence>
<name>A0A7C1JIM8_9CHLR</name>
<proteinExistence type="inferred from homology"/>
<dbReference type="InterPro" id="IPR004358">
    <property type="entry name" value="Sig_transdc_His_kin-like_C"/>
</dbReference>
<dbReference type="FunFam" id="1.10.287.130:FF:000001">
    <property type="entry name" value="Two-component sensor histidine kinase"/>
    <property type="match status" value="1"/>
</dbReference>
<dbReference type="GO" id="GO:0009927">
    <property type="term" value="F:histidine phosphotransfer kinase activity"/>
    <property type="evidence" value="ECO:0007669"/>
    <property type="project" value="TreeGrafter"/>
</dbReference>
<dbReference type="InterPro" id="IPR001789">
    <property type="entry name" value="Sig_transdc_resp-reg_receiver"/>
</dbReference>
<evidence type="ECO:0000256" key="5">
    <source>
        <dbReference type="ARBA" id="ARBA00022679"/>
    </source>
</evidence>
<evidence type="ECO:0000259" key="11">
    <source>
        <dbReference type="PROSITE" id="PS50109"/>
    </source>
</evidence>
<evidence type="ECO:0000313" key="13">
    <source>
        <dbReference type="EMBL" id="HDX30446.1"/>
    </source>
</evidence>
<dbReference type="InterPro" id="IPR003661">
    <property type="entry name" value="HisK_dim/P_dom"/>
</dbReference>
<evidence type="ECO:0000256" key="1">
    <source>
        <dbReference type="ARBA" id="ARBA00000085"/>
    </source>
</evidence>
<comment type="caution">
    <text evidence="9">Lacks conserved residue(s) required for the propagation of feature annotation.</text>
</comment>
<dbReference type="AlphaFoldDB" id="A0A7C1JIM8"/>
<dbReference type="InterPro" id="IPR005467">
    <property type="entry name" value="His_kinase_dom"/>
</dbReference>
<dbReference type="Gene3D" id="3.30.565.10">
    <property type="entry name" value="Histidine kinase-like ATPase, C-terminal domain"/>
    <property type="match status" value="1"/>
</dbReference>
<sequence length="570" mass="63847">MKDVQHDLNRILLEAVQTLTAHLNLPVVLPRILEELARLVRYENASIMLLEGDQLSVVERRSVFPLSTEPLTWRVSELPHVYEAFAQHRPVYIADTSRDSRWKLRPGSENIRSWIGAPLVANGTILGLLNVSHSKPHHFSALDVEIIGAFAVFAAVALYNAKLSQRLQSELIERERAEADLERERALLAQRLAEQTAALRAANQEMARASRMKDEFLAAMSHELRTPLSVIISMTDLLSEEAYGSINEQQRQALERISRSSKHLLSLISDVLDVARIESGKLHLLAQEVEVDVLCRAAIEQANIDAQRLRFTYRIEPDLPLLIGDERRLRQVLLNMLSNAMKFTPEGGSFGLEVEQDKSHECLAFTVWDTGIGIEENDLQRLFHPFIQLDGRLNRRYEGTGLGLTLIHRLTALHGGSLAIKSQKGVGSRFTVRIPWRAVLEDDASTEEVEDAALPLVLLMSRLKSAENLLIKALRAAGRRVELILPETEENPQERPSLIILVGYPPLRNTVRMLSALQGNELLADVPKIVLTTLELPGDREKILAAGAAGFDLKPLSERKLQALLNEGRL</sequence>
<evidence type="ECO:0000256" key="7">
    <source>
        <dbReference type="ARBA" id="ARBA00023012"/>
    </source>
</evidence>
<dbReference type="Pfam" id="PF00512">
    <property type="entry name" value="HisKA"/>
    <property type="match status" value="1"/>
</dbReference>
<dbReference type="Pfam" id="PF02518">
    <property type="entry name" value="HATPase_c"/>
    <property type="match status" value="1"/>
</dbReference>
<keyword evidence="5" id="KW-0808">Transferase</keyword>
<evidence type="ECO:0000259" key="12">
    <source>
        <dbReference type="PROSITE" id="PS50110"/>
    </source>
</evidence>
<dbReference type="SMART" id="SM00387">
    <property type="entry name" value="HATPase_c"/>
    <property type="match status" value="1"/>
</dbReference>
<dbReference type="InterPro" id="IPR011006">
    <property type="entry name" value="CheY-like_superfamily"/>
</dbReference>
<dbReference type="Pfam" id="PF01590">
    <property type="entry name" value="GAF"/>
    <property type="match status" value="1"/>
</dbReference>
<dbReference type="PROSITE" id="PS50109">
    <property type="entry name" value="HIS_KIN"/>
    <property type="match status" value="1"/>
</dbReference>
<dbReference type="InterPro" id="IPR029016">
    <property type="entry name" value="GAF-like_dom_sf"/>
</dbReference>
<dbReference type="SUPFAM" id="SSF55874">
    <property type="entry name" value="ATPase domain of HSP90 chaperone/DNA topoisomerase II/histidine kinase"/>
    <property type="match status" value="1"/>
</dbReference>
<evidence type="ECO:0000256" key="4">
    <source>
        <dbReference type="ARBA" id="ARBA00022553"/>
    </source>
</evidence>
<dbReference type="SUPFAM" id="SSF55781">
    <property type="entry name" value="GAF domain-like"/>
    <property type="match status" value="1"/>
</dbReference>
<dbReference type="PANTHER" id="PTHR43047:SF63">
    <property type="entry name" value="HISTIDINE KINASE"/>
    <property type="match status" value="1"/>
</dbReference>
<dbReference type="SMART" id="SM00065">
    <property type="entry name" value="GAF"/>
    <property type="match status" value="1"/>
</dbReference>
<dbReference type="EC" id="2.7.13.3" evidence="3"/>
<dbReference type="GO" id="GO:0005886">
    <property type="term" value="C:plasma membrane"/>
    <property type="evidence" value="ECO:0007669"/>
    <property type="project" value="TreeGrafter"/>
</dbReference>
<comment type="catalytic activity">
    <reaction evidence="1">
        <text>ATP + protein L-histidine = ADP + protein N-phospho-L-histidine.</text>
        <dbReference type="EC" id="2.7.13.3"/>
    </reaction>
</comment>
<feature type="domain" description="Response regulatory" evidence="12">
    <location>
        <begin position="456"/>
        <end position="569"/>
    </location>
</feature>
<dbReference type="Gene3D" id="3.40.50.2300">
    <property type="match status" value="1"/>
</dbReference>
<dbReference type="SMART" id="SM00388">
    <property type="entry name" value="HisKA"/>
    <property type="match status" value="1"/>
</dbReference>
<reference evidence="13" key="1">
    <citation type="journal article" date="2020" name="mSystems">
        <title>Genome- and Community-Level Interaction Insights into Carbon Utilization and Element Cycling Functions of Hydrothermarchaeota in Hydrothermal Sediment.</title>
        <authorList>
            <person name="Zhou Z."/>
            <person name="Liu Y."/>
            <person name="Xu W."/>
            <person name="Pan J."/>
            <person name="Luo Z.H."/>
            <person name="Li M."/>
        </authorList>
    </citation>
    <scope>NUCLEOTIDE SEQUENCE [LARGE SCALE GENOMIC DNA]</scope>
    <source>
        <strain evidence="13">SpSt-289</strain>
    </source>
</reference>
<dbReference type="CDD" id="cd00082">
    <property type="entry name" value="HisKA"/>
    <property type="match status" value="1"/>
</dbReference>
<protein>
    <recommendedName>
        <fullName evidence="8">Circadian input-output histidine kinase CikA</fullName>
        <ecNumber evidence="3">2.7.13.3</ecNumber>
    </recommendedName>
</protein>
<dbReference type="GO" id="GO:0000155">
    <property type="term" value="F:phosphorelay sensor kinase activity"/>
    <property type="evidence" value="ECO:0007669"/>
    <property type="project" value="InterPro"/>
</dbReference>
<dbReference type="PANTHER" id="PTHR43047">
    <property type="entry name" value="TWO-COMPONENT HISTIDINE PROTEIN KINASE"/>
    <property type="match status" value="1"/>
</dbReference>
<evidence type="ECO:0000256" key="8">
    <source>
        <dbReference type="ARBA" id="ARBA00074306"/>
    </source>
</evidence>
<keyword evidence="6" id="KW-0418">Kinase</keyword>
<dbReference type="InterPro" id="IPR036097">
    <property type="entry name" value="HisK_dim/P_sf"/>
</dbReference>
<comment type="similarity">
    <text evidence="2">In the N-terminal section; belongs to the phytochrome family.</text>
</comment>
<dbReference type="SUPFAM" id="SSF47384">
    <property type="entry name" value="Homodimeric domain of signal transducing histidine kinase"/>
    <property type="match status" value="1"/>
</dbReference>
<keyword evidence="4" id="KW-0597">Phosphoprotein</keyword>
<evidence type="ECO:0000256" key="10">
    <source>
        <dbReference type="SAM" id="Coils"/>
    </source>
</evidence>
<dbReference type="PRINTS" id="PR00344">
    <property type="entry name" value="BCTRLSENSOR"/>
</dbReference>